<proteinExistence type="predicted"/>
<reference evidence="1 2" key="1">
    <citation type="journal article" date="2021" name="J. Hered.">
        <title>A chromosome-level genome assembly of the parasitoid wasp, Cotesia glomerata (Hymenoptera: Braconidae).</title>
        <authorList>
            <person name="Pinto B.J."/>
            <person name="Weis J.J."/>
            <person name="Gamble T."/>
            <person name="Ode P.J."/>
            <person name="Paul R."/>
            <person name="Zaspel J.M."/>
        </authorList>
    </citation>
    <scope>NUCLEOTIDE SEQUENCE [LARGE SCALE GENOMIC DNA]</scope>
    <source>
        <strain evidence="1">CgM1</strain>
    </source>
</reference>
<protein>
    <submittedName>
        <fullName evidence="1">Uncharacterized protein</fullName>
    </submittedName>
</protein>
<dbReference type="Proteomes" id="UP000826195">
    <property type="component" value="Unassembled WGS sequence"/>
</dbReference>
<dbReference type="AlphaFoldDB" id="A0AAV7HTL7"/>
<dbReference type="EMBL" id="JAHXZJ010002982">
    <property type="protein sequence ID" value="KAH0535455.1"/>
    <property type="molecule type" value="Genomic_DNA"/>
</dbReference>
<keyword evidence="2" id="KW-1185">Reference proteome</keyword>
<gene>
    <name evidence="1" type="ORF">KQX54_016543</name>
</gene>
<evidence type="ECO:0000313" key="2">
    <source>
        <dbReference type="Proteomes" id="UP000826195"/>
    </source>
</evidence>
<organism evidence="1 2">
    <name type="scientific">Cotesia glomerata</name>
    <name type="common">Lepidopteran parasitic wasp</name>
    <name type="synonym">Apanteles glomeratus</name>
    <dbReference type="NCBI Taxonomy" id="32391"/>
    <lineage>
        <taxon>Eukaryota</taxon>
        <taxon>Metazoa</taxon>
        <taxon>Ecdysozoa</taxon>
        <taxon>Arthropoda</taxon>
        <taxon>Hexapoda</taxon>
        <taxon>Insecta</taxon>
        <taxon>Pterygota</taxon>
        <taxon>Neoptera</taxon>
        <taxon>Endopterygota</taxon>
        <taxon>Hymenoptera</taxon>
        <taxon>Apocrita</taxon>
        <taxon>Ichneumonoidea</taxon>
        <taxon>Braconidae</taxon>
        <taxon>Microgastrinae</taxon>
        <taxon>Cotesia</taxon>
    </lineage>
</organism>
<sequence>MLSATRGKKEKGMRTEKGVEFLVVSFSQQTNHRTGNHPKFEEVAEVHKLKVALKESAKSLPIRGQLNVAYQALIPDHFLATVKTPYAKVRSQFGRDVRKNIPK</sequence>
<accession>A0AAV7HTL7</accession>
<comment type="caution">
    <text evidence="1">The sequence shown here is derived from an EMBL/GenBank/DDBJ whole genome shotgun (WGS) entry which is preliminary data.</text>
</comment>
<name>A0AAV7HTL7_COTGL</name>
<evidence type="ECO:0000313" key="1">
    <source>
        <dbReference type="EMBL" id="KAH0535455.1"/>
    </source>
</evidence>